<feature type="region of interest" description="Disordered" evidence="6">
    <location>
        <begin position="655"/>
        <end position="758"/>
    </location>
</feature>
<accession>A0ABQ7BGF4</accession>
<evidence type="ECO:0000259" key="7">
    <source>
        <dbReference type="PROSITE" id="PS50863"/>
    </source>
</evidence>
<gene>
    <name evidence="8" type="ORF">DY000_02037666</name>
</gene>
<dbReference type="PANTHER" id="PTHR46245:SF10">
    <property type="entry name" value="B3 DOMAIN-CONTAINING TRANSCRIPTION FACTOR VAL3"/>
    <property type="match status" value="1"/>
</dbReference>
<dbReference type="InterPro" id="IPR057743">
    <property type="entry name" value="Zfn_VAL1-3_N"/>
</dbReference>
<keyword evidence="3" id="KW-0238">DNA-binding</keyword>
<evidence type="ECO:0000256" key="1">
    <source>
        <dbReference type="ARBA" id="ARBA00004123"/>
    </source>
</evidence>
<evidence type="ECO:0000256" key="5">
    <source>
        <dbReference type="ARBA" id="ARBA00023242"/>
    </source>
</evidence>
<feature type="compositionally biased region" description="Basic residues" evidence="6">
    <location>
        <begin position="504"/>
        <end position="518"/>
    </location>
</feature>
<sequence length="758" mass="84936">MLPFPSSSSMTPSSYSARFCFNRECPDFNRECYRPGWRLRNGDFADLCNRCASAYEQGRFCDIFHQRASGWRCCESCGKRIHCGCIVSAPAFMLVDAGGIECLTCARKKVSVGPNFRPPPPSFLFQSPISEKFQDLSIDWNSSTRSYRPPNLSGPSIRQSDLHNRGDCYEFNQPTSKDKATAYSTEKHRGMNDLMGKLMSVNSNNHTNSILYNQKAGPNCKVPTCQNVNAAYPPLISLKEGPLVGAQRAFPVTTPVETNGHLGLGGRYLWHKANSSPLSHLHNDLNNGADSPLESKNWNFGIHLDTPGKYQVVPRYSPKVPYKNQVLQNLPNESVSVVTPLFEKILSVSDAGRVGRMVLPKKCAEAFLPQISQTDGVPLTVHDSTGKEWTFQFRFWVNNNSRMYFLEGITPCIQSMQLQAGDTGMSLVFLCHCLVLGPYAWELKSIHFFFLVIFSRVDPEKKLIMGFRKASVAQSSVQETELNNNRESCTNGDQAEPIDIHPPNGKKKSSMTTTRSKRQKVEKGELSALKLTWEEAQGFILPSPNLTPSIITIEGIEFEEYEVHPYDYFSTNLHLCFGSTCSANKGLLAEQDDEEAKDEAEGLLMSPKSTSKHPRHRNGCTCIVCLQSPSGSSPKHGRRCSCTVCDTVRRRRETLLQRKKKQQQSEIENKAHKEMESPNSDEERHQSVNNSGTTSKDYERHASPPSKAQIDLNFQPEKDEESPLPRSKTTTKDKSLHHDEARSSSSAHNKLHVDFADS</sequence>
<evidence type="ECO:0000313" key="8">
    <source>
        <dbReference type="EMBL" id="KAF3531412.1"/>
    </source>
</evidence>
<dbReference type="CDD" id="cd10017">
    <property type="entry name" value="B3_DNA"/>
    <property type="match status" value="1"/>
</dbReference>
<dbReference type="Pfam" id="PF25813">
    <property type="entry name" value="zf_VAL1_N"/>
    <property type="match status" value="1"/>
</dbReference>
<evidence type="ECO:0000256" key="2">
    <source>
        <dbReference type="ARBA" id="ARBA00023015"/>
    </source>
</evidence>
<name>A0ABQ7BGF4_BRACR</name>
<dbReference type="PANTHER" id="PTHR46245">
    <property type="entry name" value="B3 DOMAIN-CONTAINING PROTEIN OS07G0563300"/>
    <property type="match status" value="1"/>
</dbReference>
<dbReference type="Proteomes" id="UP000266723">
    <property type="component" value="Unassembled WGS sequence"/>
</dbReference>
<evidence type="ECO:0000313" key="9">
    <source>
        <dbReference type="Proteomes" id="UP000266723"/>
    </source>
</evidence>
<feature type="region of interest" description="Disordered" evidence="6">
    <location>
        <begin position="592"/>
        <end position="616"/>
    </location>
</feature>
<reference evidence="8 9" key="1">
    <citation type="journal article" date="2020" name="BMC Genomics">
        <title>Intraspecific diversification of the crop wild relative Brassica cretica Lam. using demographic model selection.</title>
        <authorList>
            <person name="Kioukis A."/>
            <person name="Michalopoulou V.A."/>
            <person name="Briers L."/>
            <person name="Pirintsos S."/>
            <person name="Studholme D.J."/>
            <person name="Pavlidis P."/>
            <person name="Sarris P.F."/>
        </authorList>
    </citation>
    <scope>NUCLEOTIDE SEQUENCE [LARGE SCALE GENOMIC DNA]</scope>
    <source>
        <strain evidence="9">cv. PFS-1207/04</strain>
    </source>
</reference>
<dbReference type="SMART" id="SM01019">
    <property type="entry name" value="B3"/>
    <property type="match status" value="1"/>
</dbReference>
<evidence type="ECO:0000256" key="4">
    <source>
        <dbReference type="ARBA" id="ARBA00023163"/>
    </source>
</evidence>
<dbReference type="Gene3D" id="2.40.330.10">
    <property type="entry name" value="DNA-binding pseudobarrel domain"/>
    <property type="match status" value="1"/>
</dbReference>
<protein>
    <recommendedName>
        <fullName evidence="7">TF-B3 domain-containing protein</fullName>
    </recommendedName>
</protein>
<keyword evidence="4" id="KW-0804">Transcription</keyword>
<dbReference type="InterPro" id="IPR015300">
    <property type="entry name" value="DNA-bd_pseudobarrel_sf"/>
</dbReference>
<dbReference type="PROSITE" id="PS50863">
    <property type="entry name" value="B3"/>
    <property type="match status" value="1"/>
</dbReference>
<proteinExistence type="predicted"/>
<organism evidence="8 9">
    <name type="scientific">Brassica cretica</name>
    <name type="common">Mustard</name>
    <dbReference type="NCBI Taxonomy" id="69181"/>
    <lineage>
        <taxon>Eukaryota</taxon>
        <taxon>Viridiplantae</taxon>
        <taxon>Streptophyta</taxon>
        <taxon>Embryophyta</taxon>
        <taxon>Tracheophyta</taxon>
        <taxon>Spermatophyta</taxon>
        <taxon>Magnoliopsida</taxon>
        <taxon>eudicotyledons</taxon>
        <taxon>Gunneridae</taxon>
        <taxon>Pentapetalae</taxon>
        <taxon>rosids</taxon>
        <taxon>malvids</taxon>
        <taxon>Brassicales</taxon>
        <taxon>Brassicaceae</taxon>
        <taxon>Brassiceae</taxon>
        <taxon>Brassica</taxon>
    </lineage>
</organism>
<dbReference type="InterPro" id="IPR003340">
    <property type="entry name" value="B3_DNA-bd"/>
</dbReference>
<dbReference type="SUPFAM" id="SSF101936">
    <property type="entry name" value="DNA-binding pseudobarrel domain"/>
    <property type="match status" value="1"/>
</dbReference>
<feature type="compositionally biased region" description="Polar residues" evidence="6">
    <location>
        <begin position="478"/>
        <end position="493"/>
    </location>
</feature>
<feature type="compositionally biased region" description="Basic and acidic residues" evidence="6">
    <location>
        <begin position="730"/>
        <end position="742"/>
    </location>
</feature>
<comment type="subcellular location">
    <subcellularLocation>
        <location evidence="1">Nucleus</location>
    </subcellularLocation>
</comment>
<evidence type="ECO:0000256" key="6">
    <source>
        <dbReference type="SAM" id="MobiDB-lite"/>
    </source>
</evidence>
<comment type="caution">
    <text evidence="8">The sequence shown here is derived from an EMBL/GenBank/DDBJ whole genome shotgun (WGS) entry which is preliminary data.</text>
</comment>
<dbReference type="Pfam" id="PF02362">
    <property type="entry name" value="B3"/>
    <property type="match status" value="1"/>
</dbReference>
<keyword evidence="2" id="KW-0805">Transcription regulation</keyword>
<keyword evidence="9" id="KW-1185">Reference proteome</keyword>
<feature type="compositionally biased region" description="Basic and acidic residues" evidence="6">
    <location>
        <begin position="667"/>
        <end position="686"/>
    </location>
</feature>
<evidence type="ECO:0000256" key="3">
    <source>
        <dbReference type="ARBA" id="ARBA00023125"/>
    </source>
</evidence>
<feature type="domain" description="TF-B3" evidence="7">
    <location>
        <begin position="342"/>
        <end position="457"/>
    </location>
</feature>
<keyword evidence="5" id="KW-0539">Nucleus</keyword>
<feature type="region of interest" description="Disordered" evidence="6">
    <location>
        <begin position="478"/>
        <end position="521"/>
    </location>
</feature>
<dbReference type="EMBL" id="QGKV02001507">
    <property type="protein sequence ID" value="KAF3531412.1"/>
    <property type="molecule type" value="Genomic_DNA"/>
</dbReference>